<accession>A0AAV3ZPD1</accession>
<organism evidence="1 2">
    <name type="scientific">Plakobranchus ocellatus</name>
    <dbReference type="NCBI Taxonomy" id="259542"/>
    <lineage>
        <taxon>Eukaryota</taxon>
        <taxon>Metazoa</taxon>
        <taxon>Spiralia</taxon>
        <taxon>Lophotrochozoa</taxon>
        <taxon>Mollusca</taxon>
        <taxon>Gastropoda</taxon>
        <taxon>Heterobranchia</taxon>
        <taxon>Euthyneura</taxon>
        <taxon>Panpulmonata</taxon>
        <taxon>Sacoglossa</taxon>
        <taxon>Placobranchoidea</taxon>
        <taxon>Plakobranchidae</taxon>
        <taxon>Plakobranchus</taxon>
    </lineage>
</organism>
<proteinExistence type="predicted"/>
<reference evidence="1 2" key="1">
    <citation type="journal article" date="2021" name="Elife">
        <title>Chloroplast acquisition without the gene transfer in kleptoplastic sea slugs, Plakobranchus ocellatus.</title>
        <authorList>
            <person name="Maeda T."/>
            <person name="Takahashi S."/>
            <person name="Yoshida T."/>
            <person name="Shimamura S."/>
            <person name="Takaki Y."/>
            <person name="Nagai Y."/>
            <person name="Toyoda A."/>
            <person name="Suzuki Y."/>
            <person name="Arimoto A."/>
            <person name="Ishii H."/>
            <person name="Satoh N."/>
            <person name="Nishiyama T."/>
            <person name="Hasebe M."/>
            <person name="Maruyama T."/>
            <person name="Minagawa J."/>
            <person name="Obokata J."/>
            <person name="Shigenobu S."/>
        </authorList>
    </citation>
    <scope>NUCLEOTIDE SEQUENCE [LARGE SCALE GENOMIC DNA]</scope>
</reference>
<dbReference type="Proteomes" id="UP000735302">
    <property type="component" value="Unassembled WGS sequence"/>
</dbReference>
<keyword evidence="2" id="KW-1185">Reference proteome</keyword>
<dbReference type="EMBL" id="BLXT01002529">
    <property type="protein sequence ID" value="GFN95753.1"/>
    <property type="molecule type" value="Genomic_DNA"/>
</dbReference>
<evidence type="ECO:0000313" key="2">
    <source>
        <dbReference type="Proteomes" id="UP000735302"/>
    </source>
</evidence>
<protein>
    <submittedName>
        <fullName evidence="1">Uncharacterized protein</fullName>
    </submittedName>
</protein>
<comment type="caution">
    <text evidence="1">The sequence shown here is derived from an EMBL/GenBank/DDBJ whole genome shotgun (WGS) entry which is preliminary data.</text>
</comment>
<evidence type="ECO:0000313" key="1">
    <source>
        <dbReference type="EMBL" id="GFN95753.1"/>
    </source>
</evidence>
<name>A0AAV3ZPD1_9GAST</name>
<sequence length="134" mass="15341">MSPGIHTHERQGLFLRKNREDNHNALSMIPHWCCEKLRGRDLKLWSVDIQLEDEPQTGKSLQISWPDLLTRVRVPPLAPWPDIRPESLRSSCCAKLKKKGPDIIDIVISDFRALLASGRAQTSDRRVPADRRAD</sequence>
<gene>
    <name evidence="1" type="ORF">PoB_002225900</name>
</gene>
<dbReference type="AlphaFoldDB" id="A0AAV3ZPD1"/>